<gene>
    <name evidence="2" type="ORF">BFJ65_g4487</name>
</gene>
<feature type="compositionally biased region" description="Basic and acidic residues" evidence="1">
    <location>
        <begin position="81"/>
        <end position="90"/>
    </location>
</feature>
<protein>
    <submittedName>
        <fullName evidence="2">Uncharacterized protein</fullName>
    </submittedName>
</protein>
<feature type="compositionally biased region" description="Basic and acidic residues" evidence="1">
    <location>
        <begin position="53"/>
        <end position="66"/>
    </location>
</feature>
<dbReference type="AlphaFoldDB" id="A0A3L6NRS4"/>
<organism evidence="2 3">
    <name type="scientific">Fusarium oxysporum f. sp. cepae</name>
    <dbReference type="NCBI Taxonomy" id="396571"/>
    <lineage>
        <taxon>Eukaryota</taxon>
        <taxon>Fungi</taxon>
        <taxon>Dikarya</taxon>
        <taxon>Ascomycota</taxon>
        <taxon>Pezizomycotina</taxon>
        <taxon>Sordariomycetes</taxon>
        <taxon>Hypocreomycetidae</taxon>
        <taxon>Hypocreales</taxon>
        <taxon>Nectriaceae</taxon>
        <taxon>Fusarium</taxon>
        <taxon>Fusarium oxysporum species complex</taxon>
    </lineage>
</organism>
<proteinExistence type="predicted"/>
<evidence type="ECO:0000313" key="2">
    <source>
        <dbReference type="EMBL" id="RKK21859.1"/>
    </source>
</evidence>
<dbReference type="Proteomes" id="UP000270866">
    <property type="component" value="Chromosome 5"/>
</dbReference>
<evidence type="ECO:0000313" key="3">
    <source>
        <dbReference type="Proteomes" id="UP000270866"/>
    </source>
</evidence>
<reference evidence="2 3" key="1">
    <citation type="journal article" date="2018" name="Sci. Rep.">
        <title>Characterisation of pathogen-specific regions and novel effector candidates in Fusarium oxysporum f. sp. cepae.</title>
        <authorList>
            <person name="Armitage A.D."/>
            <person name="Taylor A."/>
            <person name="Sobczyk M.K."/>
            <person name="Baxter L."/>
            <person name="Greenfield B.P."/>
            <person name="Bates H.J."/>
            <person name="Wilson F."/>
            <person name="Jackson A.C."/>
            <person name="Ott S."/>
            <person name="Harrison R.J."/>
            <person name="Clarkson J.P."/>
        </authorList>
    </citation>
    <scope>NUCLEOTIDE SEQUENCE [LARGE SCALE GENOMIC DNA]</scope>
    <source>
        <strain evidence="2 3">FoC_Fus2</strain>
    </source>
</reference>
<dbReference type="EMBL" id="MRCU01000003">
    <property type="protein sequence ID" value="RKK21859.1"/>
    <property type="molecule type" value="Genomic_DNA"/>
</dbReference>
<feature type="region of interest" description="Disordered" evidence="1">
    <location>
        <begin position="48"/>
        <end position="90"/>
    </location>
</feature>
<evidence type="ECO:0000256" key="1">
    <source>
        <dbReference type="SAM" id="MobiDB-lite"/>
    </source>
</evidence>
<name>A0A3L6NRS4_FUSOX</name>
<comment type="caution">
    <text evidence="2">The sequence shown here is derived from an EMBL/GenBank/DDBJ whole genome shotgun (WGS) entry which is preliminary data.</text>
</comment>
<sequence length="90" mass="10162">MPQNMERTRKAGRGMSVGPSTRFISILLESKDRSGDRVHIQAAFPTDQVFNGRPEDNNHTLSDKHGVMNIRHGGRSNCCSRRPEERSDNL</sequence>
<accession>A0A3L6NRS4</accession>